<dbReference type="AlphaFoldDB" id="A0A392QUS7"/>
<dbReference type="EMBL" id="LXQA010161167">
    <property type="protein sequence ID" value="MCI27757.1"/>
    <property type="molecule type" value="Genomic_DNA"/>
</dbReference>
<reference evidence="2 3" key="1">
    <citation type="journal article" date="2018" name="Front. Plant Sci.">
        <title>Red Clover (Trifolium pratense) and Zigzag Clover (T. medium) - A Picture of Genomic Similarities and Differences.</title>
        <authorList>
            <person name="Dluhosova J."/>
            <person name="Istvanek J."/>
            <person name="Nedelnik J."/>
            <person name="Repkova J."/>
        </authorList>
    </citation>
    <scope>NUCLEOTIDE SEQUENCE [LARGE SCALE GENOMIC DNA]</scope>
    <source>
        <strain evidence="3">cv. 10/8</strain>
        <tissue evidence="2">Leaf</tissue>
    </source>
</reference>
<proteinExistence type="predicted"/>
<sequence>LVLDADLVSDSHVSDGFLGLSEAGVDEFISGLLVSPGESSVDQSGLSDSWSVGTWEVKASRGDVVDVDDVSDSTPISVLLPRVGGNSSTPAKRKLDSSFG</sequence>
<evidence type="ECO:0000313" key="3">
    <source>
        <dbReference type="Proteomes" id="UP000265520"/>
    </source>
</evidence>
<name>A0A392QUS7_9FABA</name>
<dbReference type="Proteomes" id="UP000265520">
    <property type="component" value="Unassembled WGS sequence"/>
</dbReference>
<evidence type="ECO:0000256" key="1">
    <source>
        <dbReference type="SAM" id="MobiDB-lite"/>
    </source>
</evidence>
<protein>
    <submittedName>
        <fullName evidence="2">Uncharacterized protein</fullName>
    </submittedName>
</protein>
<accession>A0A392QUS7</accession>
<keyword evidence="3" id="KW-1185">Reference proteome</keyword>
<organism evidence="2 3">
    <name type="scientific">Trifolium medium</name>
    <dbReference type="NCBI Taxonomy" id="97028"/>
    <lineage>
        <taxon>Eukaryota</taxon>
        <taxon>Viridiplantae</taxon>
        <taxon>Streptophyta</taxon>
        <taxon>Embryophyta</taxon>
        <taxon>Tracheophyta</taxon>
        <taxon>Spermatophyta</taxon>
        <taxon>Magnoliopsida</taxon>
        <taxon>eudicotyledons</taxon>
        <taxon>Gunneridae</taxon>
        <taxon>Pentapetalae</taxon>
        <taxon>rosids</taxon>
        <taxon>fabids</taxon>
        <taxon>Fabales</taxon>
        <taxon>Fabaceae</taxon>
        <taxon>Papilionoideae</taxon>
        <taxon>50 kb inversion clade</taxon>
        <taxon>NPAAA clade</taxon>
        <taxon>Hologalegina</taxon>
        <taxon>IRL clade</taxon>
        <taxon>Trifolieae</taxon>
        <taxon>Trifolium</taxon>
    </lineage>
</organism>
<feature type="non-terminal residue" evidence="2">
    <location>
        <position position="1"/>
    </location>
</feature>
<feature type="non-terminal residue" evidence="2">
    <location>
        <position position="100"/>
    </location>
</feature>
<evidence type="ECO:0000313" key="2">
    <source>
        <dbReference type="EMBL" id="MCI27757.1"/>
    </source>
</evidence>
<comment type="caution">
    <text evidence="2">The sequence shown here is derived from an EMBL/GenBank/DDBJ whole genome shotgun (WGS) entry which is preliminary data.</text>
</comment>
<feature type="region of interest" description="Disordered" evidence="1">
    <location>
        <begin position="81"/>
        <end position="100"/>
    </location>
</feature>